<protein>
    <recommendedName>
        <fullName evidence="3">NYN domain-containing protein</fullName>
    </recommendedName>
</protein>
<accession>A0ABY7AXQ6</accession>
<evidence type="ECO:0000313" key="1">
    <source>
        <dbReference type="EMBL" id="WAL64512.1"/>
    </source>
</evidence>
<reference evidence="1" key="1">
    <citation type="submission" date="2022-11" db="EMBL/GenBank/DDBJ databases">
        <authorList>
            <person name="Mo P."/>
        </authorList>
    </citation>
    <scope>NUCLEOTIDE SEQUENCE</scope>
    <source>
        <strain evidence="1">HUAS 11-8</strain>
    </source>
</reference>
<evidence type="ECO:0008006" key="3">
    <source>
        <dbReference type="Google" id="ProtNLM"/>
    </source>
</evidence>
<gene>
    <name evidence="1" type="ORF">ORV05_26610</name>
</gene>
<organism evidence="1 2">
    <name type="scientific">Amycolatopsis cynarae</name>
    <dbReference type="NCBI Taxonomy" id="2995223"/>
    <lineage>
        <taxon>Bacteria</taxon>
        <taxon>Bacillati</taxon>
        <taxon>Actinomycetota</taxon>
        <taxon>Actinomycetes</taxon>
        <taxon>Pseudonocardiales</taxon>
        <taxon>Pseudonocardiaceae</taxon>
        <taxon>Amycolatopsis</taxon>
    </lineage>
</organism>
<dbReference type="Proteomes" id="UP001163203">
    <property type="component" value="Chromosome"/>
</dbReference>
<dbReference type="EMBL" id="CP113836">
    <property type="protein sequence ID" value="WAL64512.1"/>
    <property type="molecule type" value="Genomic_DNA"/>
</dbReference>
<sequence length="492" mass="53048">MSMSVGKAGAADSARLLDREIRQKLAAVVVDANAYGPVGPDIGRLTSLAADLAKLGIETWIPEPVAWEWAEHLSAEWATTRNVARKALGRLTRSGLSAMSITPGYKDASAVVDAFLSTLTGSPHIEIITLTGESAIQGLKDQILQRPPAKRKSAEAVKTGGSDSAWLRDVLAQANAPETLLFLTEDNDIKRAFQEWGHGQPLTRTAATIRASLFEDVPASVVDQWLVARYLSARLPMDLDGNASTSEGQLVGSTPNLLQALDIDWEEHGWTGGSLTRLTGLAGLFDVMCEAPEVHDPGRSPDTRTIRATAVLLADAETIHVFPLGGEDPVNETTASHIGLTARTTLVLQVRGEEIISVRPDSETIVFPESRYEDNWDAMEGVEDALTSIPGLALPEGWGGWQTKGDRELIVDGINVVVNLSWDHGDHGGFVLKIGDEEARISCQHDDGAWVGGSDGIYVEPPYYVTVETPEMEGGDEWALSSWMIRCLSKEG</sequence>
<dbReference type="RefSeq" id="WP_268754732.1">
    <property type="nucleotide sequence ID" value="NZ_CP113836.1"/>
</dbReference>
<proteinExistence type="predicted"/>
<evidence type="ECO:0000313" key="2">
    <source>
        <dbReference type="Proteomes" id="UP001163203"/>
    </source>
</evidence>
<keyword evidence="2" id="KW-1185">Reference proteome</keyword>
<name>A0ABY7AXQ6_9PSEU</name>